<dbReference type="InterPro" id="IPR053521">
    <property type="entry name" value="McjB-like"/>
</dbReference>
<dbReference type="OrthoDB" id="583768at2"/>
<protein>
    <submittedName>
        <fullName evidence="2">Transglutaminase-like superfamily protein</fullName>
    </submittedName>
</protein>
<dbReference type="AlphaFoldDB" id="A0A1H9L933"/>
<keyword evidence="3" id="KW-1185">Reference proteome</keyword>
<evidence type="ECO:0000313" key="2">
    <source>
        <dbReference type="EMBL" id="SER07729.1"/>
    </source>
</evidence>
<dbReference type="InterPro" id="IPR008792">
    <property type="entry name" value="PQQD"/>
</dbReference>
<evidence type="ECO:0000259" key="1">
    <source>
        <dbReference type="Pfam" id="PF13471"/>
    </source>
</evidence>
<dbReference type="Proteomes" id="UP000199503">
    <property type="component" value="Unassembled WGS sequence"/>
</dbReference>
<dbReference type="NCBIfam" id="NF033537">
    <property type="entry name" value="lasso_biosyn_B2"/>
    <property type="match status" value="1"/>
</dbReference>
<dbReference type="EMBL" id="FOFV01000006">
    <property type="protein sequence ID" value="SER07729.1"/>
    <property type="molecule type" value="Genomic_DNA"/>
</dbReference>
<dbReference type="InterPro" id="IPR032708">
    <property type="entry name" value="McjB_C"/>
</dbReference>
<sequence length="234" mass="25247">MTRFVVPDSVHVKADDDGSLVLLNVTTGQWHKLNRSGNELFAAICADGVEAAVETFVGRYPGEPREQVRLHAERCVSALVERGLLEPESPVRGSGGVPIALAPRGSAGWRPQLVATVALPVALLLLRLPFRRTVGAFKFVKRGLARRPATKPEALQALAAAKRVSRFHPGRVACLELSLTAALTAALRGREVQWCLGVASDPQAFHAWIEADGEPVTDPFDDPVPPTYQRVLAV</sequence>
<feature type="domain" description="Microcin J25-processing protein McjB C-terminal" evidence="1">
    <location>
        <begin position="116"/>
        <end position="219"/>
    </location>
</feature>
<organism evidence="2 3">
    <name type="scientific">Lentzea albida</name>
    <dbReference type="NCBI Taxonomy" id="65499"/>
    <lineage>
        <taxon>Bacteria</taxon>
        <taxon>Bacillati</taxon>
        <taxon>Actinomycetota</taxon>
        <taxon>Actinomycetes</taxon>
        <taxon>Pseudonocardiales</taxon>
        <taxon>Pseudonocardiaceae</taxon>
        <taxon>Lentzea</taxon>
    </lineage>
</organism>
<name>A0A1H9L933_9PSEU</name>
<proteinExistence type="predicted"/>
<dbReference type="Pfam" id="PF13471">
    <property type="entry name" value="Transglut_core3"/>
    <property type="match status" value="1"/>
</dbReference>
<reference evidence="3" key="1">
    <citation type="submission" date="2016-10" db="EMBL/GenBank/DDBJ databases">
        <authorList>
            <person name="Varghese N."/>
            <person name="Submissions S."/>
        </authorList>
    </citation>
    <scope>NUCLEOTIDE SEQUENCE [LARGE SCALE GENOMIC DNA]</scope>
    <source>
        <strain evidence="3">DSM 44437</strain>
    </source>
</reference>
<accession>A0A1H9L933</accession>
<dbReference type="RefSeq" id="WP_089917043.1">
    <property type="nucleotide sequence ID" value="NZ_FOFV01000006.1"/>
</dbReference>
<gene>
    <name evidence="2" type="ORF">SAMN04488000_10614</name>
</gene>
<dbReference type="Pfam" id="PF05402">
    <property type="entry name" value="PqqD"/>
    <property type="match status" value="1"/>
</dbReference>
<evidence type="ECO:0000313" key="3">
    <source>
        <dbReference type="Proteomes" id="UP000199503"/>
    </source>
</evidence>
<dbReference type="STRING" id="65499.SAMN04488000_10614"/>